<dbReference type="Proteomes" id="UP001322664">
    <property type="component" value="Chromosome"/>
</dbReference>
<keyword evidence="1" id="KW-0472">Membrane</keyword>
<dbReference type="RefSeq" id="WP_319837200.1">
    <property type="nucleotide sequence ID" value="NZ_CP137624.1"/>
</dbReference>
<evidence type="ECO:0000313" key="3">
    <source>
        <dbReference type="Proteomes" id="UP001322664"/>
    </source>
</evidence>
<protein>
    <submittedName>
        <fullName evidence="2">Uncharacterized protein</fullName>
    </submittedName>
</protein>
<accession>A0ABZ0RZU5</accession>
<gene>
    <name evidence="2" type="ORF">R6U77_01830</name>
</gene>
<evidence type="ECO:0000313" key="2">
    <source>
        <dbReference type="EMBL" id="WPK12458.1"/>
    </source>
</evidence>
<evidence type="ECO:0000256" key="1">
    <source>
        <dbReference type="SAM" id="Phobius"/>
    </source>
</evidence>
<keyword evidence="1" id="KW-1133">Transmembrane helix</keyword>
<organism evidence="2 3">
    <name type="scientific">Lysinibacillus louembei</name>
    <dbReference type="NCBI Taxonomy" id="1470088"/>
    <lineage>
        <taxon>Bacteria</taxon>
        <taxon>Bacillati</taxon>
        <taxon>Bacillota</taxon>
        <taxon>Bacilli</taxon>
        <taxon>Bacillales</taxon>
        <taxon>Bacillaceae</taxon>
        <taxon>Lysinibacillus</taxon>
    </lineage>
</organism>
<reference evidence="2 3" key="1">
    <citation type="submission" date="2023-09" db="EMBL/GenBank/DDBJ databases">
        <authorList>
            <person name="Page C.A."/>
            <person name="Perez-Diaz I.M."/>
        </authorList>
    </citation>
    <scope>NUCLEOTIDE SEQUENCE [LARGE SCALE GENOMIC DNA]</scope>
    <source>
        <strain evidence="2 3">Ll15</strain>
    </source>
</reference>
<feature type="transmembrane region" description="Helical" evidence="1">
    <location>
        <begin position="245"/>
        <end position="269"/>
    </location>
</feature>
<name>A0ABZ0RZU5_9BACI</name>
<feature type="transmembrane region" description="Helical" evidence="1">
    <location>
        <begin position="189"/>
        <end position="207"/>
    </location>
</feature>
<dbReference type="EMBL" id="CP137624">
    <property type="protein sequence ID" value="WPK12458.1"/>
    <property type="molecule type" value="Genomic_DNA"/>
</dbReference>
<sequence length="303" mass="35672">MEYLLVLLLVMLICNFIVQTLIYIGKNSVGGFQKFKISQDFKSMLKYFIWMIILSVLVRIYPTKLEKMSSFGEINYLIWAILIYFFITISIIFALSVVTIIYNFLLRMMYKRPAIYDKELAIWLSKPSITYDFFFAHFSELAEVNDIKNLKKVKHKIQELCEDNLFYYELLRNHLKFKIKNNPSNKLKVLLFPIVTLSITPFVIKILNNRIESIGNYFSGANPGNNEQFNKIMDFVNAVLKIENIPLFAMVLAIVLVIWIIAKFSINFFTIEKRTLKYFLSILDLIIEEKKQQESSSFDLNKM</sequence>
<proteinExistence type="predicted"/>
<keyword evidence="3" id="KW-1185">Reference proteome</keyword>
<feature type="transmembrane region" description="Helical" evidence="1">
    <location>
        <begin position="6"/>
        <end position="24"/>
    </location>
</feature>
<keyword evidence="1" id="KW-0812">Transmembrane</keyword>
<feature type="transmembrane region" description="Helical" evidence="1">
    <location>
        <begin position="76"/>
        <end position="105"/>
    </location>
</feature>
<feature type="transmembrane region" description="Helical" evidence="1">
    <location>
        <begin position="44"/>
        <end position="61"/>
    </location>
</feature>